<dbReference type="EMBL" id="RQZF01000013">
    <property type="protein sequence ID" value="RRC94576.1"/>
    <property type="molecule type" value="Genomic_DNA"/>
</dbReference>
<feature type="transmembrane region" description="Helical" evidence="7">
    <location>
        <begin position="260"/>
        <end position="281"/>
    </location>
</feature>
<dbReference type="GO" id="GO:0005886">
    <property type="term" value="C:plasma membrane"/>
    <property type="evidence" value="ECO:0007669"/>
    <property type="project" value="UniProtKB-SubCell"/>
</dbReference>
<dbReference type="CDD" id="cd06261">
    <property type="entry name" value="TM_PBP2"/>
    <property type="match status" value="1"/>
</dbReference>
<evidence type="ECO:0000313" key="10">
    <source>
        <dbReference type="Proteomes" id="UP000280444"/>
    </source>
</evidence>
<evidence type="ECO:0000256" key="2">
    <source>
        <dbReference type="ARBA" id="ARBA00022448"/>
    </source>
</evidence>
<feature type="transmembrane region" description="Helical" evidence="7">
    <location>
        <begin position="129"/>
        <end position="152"/>
    </location>
</feature>
<comment type="subcellular location">
    <subcellularLocation>
        <location evidence="1 7">Cell membrane</location>
        <topology evidence="1 7">Multi-pass membrane protein</topology>
    </subcellularLocation>
</comment>
<keyword evidence="2 7" id="KW-0813">Transport</keyword>
<feature type="domain" description="ABC transmembrane type-1" evidence="8">
    <location>
        <begin position="92"/>
        <end position="281"/>
    </location>
</feature>
<reference evidence="9 10" key="1">
    <citation type="submission" date="2018-11" db="EMBL/GenBank/DDBJ databases">
        <title>Genomes From Bacteria Associated with the Canine Oral Cavity: a Test Case for Automated Genome-Based Taxonomic Assignment.</title>
        <authorList>
            <person name="Coil D.A."/>
            <person name="Jospin G."/>
            <person name="Darling A.E."/>
            <person name="Wallis C."/>
            <person name="Davis I.J."/>
            <person name="Harris S."/>
            <person name="Eisen J.A."/>
            <person name="Holcombe L.J."/>
            <person name="O'Flynn C."/>
        </authorList>
    </citation>
    <scope>NUCLEOTIDE SEQUENCE [LARGE SCALE GENOMIC DNA]</scope>
    <source>
        <strain evidence="9 10">OH770</strain>
    </source>
</reference>
<evidence type="ECO:0000313" key="9">
    <source>
        <dbReference type="EMBL" id="RRC94576.1"/>
    </source>
</evidence>
<dbReference type="Proteomes" id="UP000280444">
    <property type="component" value="Unassembled WGS sequence"/>
</dbReference>
<keyword evidence="10" id="KW-1185">Reference proteome</keyword>
<evidence type="ECO:0000256" key="6">
    <source>
        <dbReference type="ARBA" id="ARBA00023136"/>
    </source>
</evidence>
<evidence type="ECO:0000256" key="4">
    <source>
        <dbReference type="ARBA" id="ARBA00022692"/>
    </source>
</evidence>
<keyword evidence="6 7" id="KW-0472">Membrane</keyword>
<feature type="transmembrane region" description="Helical" evidence="7">
    <location>
        <begin position="92"/>
        <end position="117"/>
    </location>
</feature>
<keyword evidence="5 7" id="KW-1133">Transmembrane helix</keyword>
<dbReference type="Pfam" id="PF00528">
    <property type="entry name" value="BPD_transp_1"/>
    <property type="match status" value="1"/>
</dbReference>
<evidence type="ECO:0000256" key="1">
    <source>
        <dbReference type="ARBA" id="ARBA00004651"/>
    </source>
</evidence>
<dbReference type="SUPFAM" id="SSF161098">
    <property type="entry name" value="MetI-like"/>
    <property type="match status" value="1"/>
</dbReference>
<dbReference type="Gene3D" id="1.10.3720.10">
    <property type="entry name" value="MetI-like"/>
    <property type="match status" value="1"/>
</dbReference>
<dbReference type="RefSeq" id="WP_124872178.1">
    <property type="nucleotide sequence ID" value="NZ_RQZF01000013.1"/>
</dbReference>
<dbReference type="InterPro" id="IPR035906">
    <property type="entry name" value="MetI-like_sf"/>
</dbReference>
<gene>
    <name evidence="9" type="ORF">EII11_09705</name>
</gene>
<dbReference type="GO" id="GO:0055085">
    <property type="term" value="P:transmembrane transport"/>
    <property type="evidence" value="ECO:0007669"/>
    <property type="project" value="InterPro"/>
</dbReference>
<evidence type="ECO:0000256" key="5">
    <source>
        <dbReference type="ARBA" id="ARBA00022989"/>
    </source>
</evidence>
<comment type="caution">
    <text evidence="9">The sequence shown here is derived from an EMBL/GenBank/DDBJ whole genome shotgun (WGS) entry which is preliminary data.</text>
</comment>
<evidence type="ECO:0000256" key="3">
    <source>
        <dbReference type="ARBA" id="ARBA00022475"/>
    </source>
</evidence>
<dbReference type="PANTHER" id="PTHR43744:SF12">
    <property type="entry name" value="ABC TRANSPORTER PERMEASE PROTEIN MG189-RELATED"/>
    <property type="match status" value="1"/>
</dbReference>
<proteinExistence type="inferred from homology"/>
<name>A0A3P1SBZ6_9ACTO</name>
<dbReference type="PANTHER" id="PTHR43744">
    <property type="entry name" value="ABC TRANSPORTER PERMEASE PROTEIN MG189-RELATED-RELATED"/>
    <property type="match status" value="1"/>
</dbReference>
<sequence>MTTTPHTPSPRTRMTRTFQRMGATSRNPVVSALVYLCAILITATYVIPLSLVLLTSVKSDQESKVMNFSMPEQWRWDNYLTVLSTPGVAKGLLNGLIVAVGVTALTVLVCAMAAFVIARSRTTFTVRAYQYLLAGMIAPFSFIPAIKVLQFLGLYGTFTGLILVDVGIQIPFITLMYVGFIQRLPRELDEAAIVDGAGPLRTFFHIILPLLRPASVTCIVLLVTFAWNEFQNVLFLMPNQDKWTMPMTVFNFQGLHSYNYALVCANIVVSVIPVLTVYLFAQKHIVSGMVAGAVKS</sequence>
<keyword evidence="4 7" id="KW-0812">Transmembrane</keyword>
<evidence type="ECO:0000256" key="7">
    <source>
        <dbReference type="RuleBase" id="RU363032"/>
    </source>
</evidence>
<dbReference type="AlphaFoldDB" id="A0A3P1SBZ6"/>
<dbReference type="OrthoDB" id="9794684at2"/>
<comment type="similarity">
    <text evidence="7">Belongs to the binding-protein-dependent transport system permease family.</text>
</comment>
<dbReference type="PROSITE" id="PS50928">
    <property type="entry name" value="ABC_TM1"/>
    <property type="match status" value="1"/>
</dbReference>
<accession>A0A3P1SBZ6</accession>
<feature type="transmembrane region" description="Helical" evidence="7">
    <location>
        <begin position="29"/>
        <end position="54"/>
    </location>
</feature>
<feature type="transmembrane region" description="Helical" evidence="7">
    <location>
        <begin position="202"/>
        <end position="227"/>
    </location>
</feature>
<protein>
    <submittedName>
        <fullName evidence="9">Carbohydrate ABC transporter permease</fullName>
    </submittedName>
</protein>
<organism evidence="9 10">
    <name type="scientific">Schaalia canis</name>
    <dbReference type="NCBI Taxonomy" id="100469"/>
    <lineage>
        <taxon>Bacteria</taxon>
        <taxon>Bacillati</taxon>
        <taxon>Actinomycetota</taxon>
        <taxon>Actinomycetes</taxon>
        <taxon>Actinomycetales</taxon>
        <taxon>Actinomycetaceae</taxon>
        <taxon>Schaalia</taxon>
    </lineage>
</organism>
<keyword evidence="3" id="KW-1003">Cell membrane</keyword>
<feature type="transmembrane region" description="Helical" evidence="7">
    <location>
        <begin position="158"/>
        <end position="181"/>
    </location>
</feature>
<dbReference type="InterPro" id="IPR000515">
    <property type="entry name" value="MetI-like"/>
</dbReference>
<evidence type="ECO:0000259" key="8">
    <source>
        <dbReference type="PROSITE" id="PS50928"/>
    </source>
</evidence>